<dbReference type="InterPro" id="IPR016090">
    <property type="entry name" value="PLA2-like_dom"/>
</dbReference>
<keyword evidence="4" id="KW-0479">Metal-binding</keyword>
<dbReference type="GO" id="GO:0005543">
    <property type="term" value="F:phospholipid binding"/>
    <property type="evidence" value="ECO:0007669"/>
    <property type="project" value="TreeGrafter"/>
</dbReference>
<dbReference type="GO" id="GO:0050482">
    <property type="term" value="P:arachidonate secretion"/>
    <property type="evidence" value="ECO:0007669"/>
    <property type="project" value="InterPro"/>
</dbReference>
<dbReference type="SUPFAM" id="SSF48619">
    <property type="entry name" value="Phospholipase A2, PLA2"/>
    <property type="match status" value="1"/>
</dbReference>
<evidence type="ECO:0000256" key="7">
    <source>
        <dbReference type="RuleBase" id="RU361236"/>
    </source>
</evidence>
<comment type="catalytic activity">
    <reaction evidence="7">
        <text>a 1,2-diacyl-sn-glycero-3-phosphocholine + H2O = a 1-acyl-sn-glycero-3-phosphocholine + a fatty acid + H(+)</text>
        <dbReference type="Rhea" id="RHEA:15801"/>
        <dbReference type="ChEBI" id="CHEBI:15377"/>
        <dbReference type="ChEBI" id="CHEBI:15378"/>
        <dbReference type="ChEBI" id="CHEBI:28868"/>
        <dbReference type="ChEBI" id="CHEBI:57643"/>
        <dbReference type="ChEBI" id="CHEBI:58168"/>
        <dbReference type="EC" id="3.1.1.4"/>
    </reaction>
</comment>
<evidence type="ECO:0000313" key="9">
    <source>
        <dbReference type="EMBL" id="KAJ8253691.1"/>
    </source>
</evidence>
<dbReference type="GO" id="GO:0005576">
    <property type="term" value="C:extracellular region"/>
    <property type="evidence" value="ECO:0007669"/>
    <property type="project" value="UniProtKB-SubCell"/>
</dbReference>
<protein>
    <recommendedName>
        <fullName evidence="7">Phospholipase A2</fullName>
        <ecNumber evidence="7">3.1.1.4</ecNumber>
    </recommendedName>
</protein>
<evidence type="ECO:0000259" key="8">
    <source>
        <dbReference type="SMART" id="SM00085"/>
    </source>
</evidence>
<dbReference type="AlphaFoldDB" id="A0A9Q1CZ24"/>
<evidence type="ECO:0000256" key="3">
    <source>
        <dbReference type="ARBA" id="ARBA00023157"/>
    </source>
</evidence>
<dbReference type="PRINTS" id="PR00389">
    <property type="entry name" value="PHPHLIPASEA2"/>
</dbReference>
<evidence type="ECO:0000313" key="10">
    <source>
        <dbReference type="Proteomes" id="UP001152803"/>
    </source>
</evidence>
<feature type="binding site" evidence="4">
    <location>
        <position position="58"/>
    </location>
    <ligand>
        <name>Ca(2+)</name>
        <dbReference type="ChEBI" id="CHEBI:29108"/>
    </ligand>
</feature>
<keyword evidence="7" id="KW-0378">Hydrolase</keyword>
<keyword evidence="7" id="KW-0732">Signal</keyword>
<sequence length="144" mass="16326">MSSLYLTLLLFSVRVVSLTPEKSQRSKRGLLELAGAIKCSTGRSALSYMMYGCYCGLGGRGWPRDRADWCCHRHDCCYGTAEFAGCRTMTDRYDWTCEDRVPDCDSLKDSQRSGYQPHIHTIEYLYSRGSRPSTLTDTRPGRAK</sequence>
<feature type="disulfide bond" evidence="5">
    <location>
        <begin position="55"/>
        <end position="71"/>
    </location>
</feature>
<proteinExistence type="inferred from homology"/>
<name>A0A9Q1CZ24_CONCO</name>
<dbReference type="EC" id="3.1.1.4" evidence="7"/>
<feature type="signal peptide" evidence="7">
    <location>
        <begin position="1"/>
        <end position="18"/>
    </location>
</feature>
<evidence type="ECO:0000256" key="5">
    <source>
        <dbReference type="PIRSR" id="PIRSR601211-3"/>
    </source>
</evidence>
<keyword evidence="4 7" id="KW-0106">Calcium</keyword>
<feature type="binding site" evidence="4">
    <location>
        <position position="75"/>
    </location>
    <ligand>
        <name>Ca(2+)</name>
        <dbReference type="ChEBI" id="CHEBI:29108"/>
    </ligand>
</feature>
<dbReference type="InterPro" id="IPR036444">
    <property type="entry name" value="PLipase_A2_dom_sf"/>
</dbReference>
<organism evidence="9 10">
    <name type="scientific">Conger conger</name>
    <name type="common">Conger eel</name>
    <name type="synonym">Muraena conger</name>
    <dbReference type="NCBI Taxonomy" id="82655"/>
    <lineage>
        <taxon>Eukaryota</taxon>
        <taxon>Metazoa</taxon>
        <taxon>Chordata</taxon>
        <taxon>Craniata</taxon>
        <taxon>Vertebrata</taxon>
        <taxon>Euteleostomi</taxon>
        <taxon>Actinopterygii</taxon>
        <taxon>Neopterygii</taxon>
        <taxon>Teleostei</taxon>
        <taxon>Anguilliformes</taxon>
        <taxon>Congridae</taxon>
        <taxon>Conger</taxon>
    </lineage>
</organism>
<dbReference type="InterPro" id="IPR033113">
    <property type="entry name" value="PLA2_histidine"/>
</dbReference>
<dbReference type="Proteomes" id="UP001152803">
    <property type="component" value="Unassembled WGS sequence"/>
</dbReference>
<dbReference type="PANTHER" id="PTHR11716">
    <property type="entry name" value="PHOSPHOLIPASE A2 FAMILY MEMBER"/>
    <property type="match status" value="1"/>
</dbReference>
<dbReference type="PROSITE" id="PS00118">
    <property type="entry name" value="PA2_HIS"/>
    <property type="match status" value="1"/>
</dbReference>
<evidence type="ECO:0000256" key="1">
    <source>
        <dbReference type="ARBA" id="ARBA00004613"/>
    </source>
</evidence>
<feature type="binding site" evidence="4">
    <location>
        <position position="54"/>
    </location>
    <ligand>
        <name>Ca(2+)</name>
        <dbReference type="ChEBI" id="CHEBI:29108"/>
    </ligand>
</feature>
<reference evidence="9" key="1">
    <citation type="journal article" date="2023" name="Science">
        <title>Genome structures resolve the early diversification of teleost fishes.</title>
        <authorList>
            <person name="Parey E."/>
            <person name="Louis A."/>
            <person name="Montfort J."/>
            <person name="Bouchez O."/>
            <person name="Roques C."/>
            <person name="Iampietro C."/>
            <person name="Lluch J."/>
            <person name="Castinel A."/>
            <person name="Donnadieu C."/>
            <person name="Desvignes T."/>
            <person name="Floi Bucao C."/>
            <person name="Jouanno E."/>
            <person name="Wen M."/>
            <person name="Mejri S."/>
            <person name="Dirks R."/>
            <person name="Jansen H."/>
            <person name="Henkel C."/>
            <person name="Chen W.J."/>
            <person name="Zahm M."/>
            <person name="Cabau C."/>
            <person name="Klopp C."/>
            <person name="Thompson A.W."/>
            <person name="Robinson-Rechavi M."/>
            <person name="Braasch I."/>
            <person name="Lecointre G."/>
            <person name="Bobe J."/>
            <person name="Postlethwait J.H."/>
            <person name="Berthelot C."/>
            <person name="Roest Crollius H."/>
            <person name="Guiguen Y."/>
        </authorList>
    </citation>
    <scope>NUCLEOTIDE SEQUENCE</scope>
    <source>
        <strain evidence="9">Concon-B</strain>
    </source>
</reference>
<keyword evidence="7" id="KW-0443">Lipid metabolism</keyword>
<keyword evidence="10" id="KW-1185">Reference proteome</keyword>
<dbReference type="OrthoDB" id="10069378at2759"/>
<feature type="domain" description="Phospholipase A2-like central" evidence="8">
    <location>
        <begin position="29"/>
        <end position="126"/>
    </location>
</feature>
<evidence type="ECO:0000256" key="4">
    <source>
        <dbReference type="PIRSR" id="PIRSR601211-2"/>
    </source>
</evidence>
<dbReference type="GO" id="GO:0016042">
    <property type="term" value="P:lipid catabolic process"/>
    <property type="evidence" value="ECO:0007669"/>
    <property type="project" value="InterPro"/>
</dbReference>
<dbReference type="CDD" id="cd00125">
    <property type="entry name" value="PLA2c"/>
    <property type="match status" value="1"/>
</dbReference>
<comment type="similarity">
    <text evidence="6">Belongs to the phospholipase A2 family.</text>
</comment>
<comment type="subcellular location">
    <subcellularLocation>
        <location evidence="1 7">Secreted</location>
    </subcellularLocation>
</comment>
<comment type="caution">
    <text evidence="9">The sequence shown here is derived from an EMBL/GenBank/DDBJ whole genome shotgun (WGS) entry which is preliminary data.</text>
</comment>
<dbReference type="GO" id="GO:0006644">
    <property type="term" value="P:phospholipid metabolic process"/>
    <property type="evidence" value="ECO:0007669"/>
    <property type="project" value="InterPro"/>
</dbReference>
<feature type="chain" id="PRO_5040545829" description="Phospholipase A2" evidence="7">
    <location>
        <begin position="19"/>
        <end position="144"/>
    </location>
</feature>
<dbReference type="PANTHER" id="PTHR11716:SF4">
    <property type="entry name" value="GROUP 10 SECRETORY PHOSPHOLIPASE A2"/>
    <property type="match status" value="1"/>
</dbReference>
<dbReference type="Pfam" id="PF00068">
    <property type="entry name" value="Phospholip_A2_1"/>
    <property type="match status" value="1"/>
</dbReference>
<dbReference type="GO" id="GO:0005509">
    <property type="term" value="F:calcium ion binding"/>
    <property type="evidence" value="ECO:0007669"/>
    <property type="project" value="InterPro"/>
</dbReference>
<accession>A0A9Q1CZ24</accession>
<feature type="binding site" evidence="4">
    <location>
        <position position="56"/>
    </location>
    <ligand>
        <name>Ca(2+)</name>
        <dbReference type="ChEBI" id="CHEBI:29108"/>
    </ligand>
</feature>
<dbReference type="InterPro" id="IPR001211">
    <property type="entry name" value="PLA2"/>
</dbReference>
<gene>
    <name evidence="9" type="ORF">COCON_G00203030</name>
</gene>
<dbReference type="GO" id="GO:0047498">
    <property type="term" value="F:calcium-dependent phospholipase A2 activity"/>
    <property type="evidence" value="ECO:0007669"/>
    <property type="project" value="TreeGrafter"/>
</dbReference>
<keyword evidence="2 7" id="KW-0964">Secreted</keyword>
<evidence type="ECO:0000256" key="2">
    <source>
        <dbReference type="ARBA" id="ARBA00022525"/>
    </source>
</evidence>
<comment type="cofactor">
    <cofactor evidence="4">
        <name>Ca(2+)</name>
        <dbReference type="ChEBI" id="CHEBI:29108"/>
    </cofactor>
    <text evidence="4">Binds 1 Ca(2+) ion per subunit.</text>
</comment>
<keyword evidence="3 5" id="KW-1015">Disulfide bond</keyword>
<dbReference type="EMBL" id="JAFJMO010000016">
    <property type="protein sequence ID" value="KAJ8253691.1"/>
    <property type="molecule type" value="Genomic_DNA"/>
</dbReference>
<evidence type="ECO:0000256" key="6">
    <source>
        <dbReference type="RuleBase" id="RU003654"/>
    </source>
</evidence>
<dbReference type="Gene3D" id="1.20.90.10">
    <property type="entry name" value="Phospholipase A2 domain"/>
    <property type="match status" value="1"/>
</dbReference>
<dbReference type="SMART" id="SM00085">
    <property type="entry name" value="PA2c"/>
    <property type="match status" value="1"/>
</dbReference>